<name>A0A926F9C8_9FIRM</name>
<comment type="caution">
    <text evidence="2">The sequence shown here is derived from an EMBL/GenBank/DDBJ whole genome shotgun (WGS) entry which is preliminary data.</text>
</comment>
<keyword evidence="3" id="KW-1185">Reference proteome</keyword>
<accession>A0A926F9C8</accession>
<dbReference type="Gene3D" id="2.40.10.170">
    <property type="match status" value="1"/>
</dbReference>
<dbReference type="Proteomes" id="UP000647416">
    <property type="component" value="Unassembled WGS sequence"/>
</dbReference>
<dbReference type="Gene3D" id="1.20.58.1290">
    <property type="entry name" value="CarD-like, C-terminal domain"/>
    <property type="match status" value="1"/>
</dbReference>
<protein>
    <submittedName>
        <fullName evidence="2">CarD family transcriptional regulator</fullName>
    </submittedName>
</protein>
<dbReference type="EMBL" id="JACRTE010000005">
    <property type="protein sequence ID" value="MBC8596345.1"/>
    <property type="molecule type" value="Genomic_DNA"/>
</dbReference>
<dbReference type="RefSeq" id="WP_178347818.1">
    <property type="nucleotide sequence ID" value="NZ_JACRTE010000005.1"/>
</dbReference>
<sequence>MYKTGDTVLHPTAGVCTVKEIKSENFAGLGKKDFYVLAPVYDSRQVIHSPVDSEKITLKKVLEKDEIISLIRSVDVNKSLWVDGDAARKDAFKKVLKGGDRHEIINLIITICEKQKSLEKIGKKLHLADERVLGEAQKIIHQEFAYALNIETSKISQFIMKELELC</sequence>
<dbReference type="Pfam" id="PF02559">
    <property type="entry name" value="CarD_TRCF_RID"/>
    <property type="match status" value="1"/>
</dbReference>
<proteinExistence type="predicted"/>
<dbReference type="InterPro" id="IPR036101">
    <property type="entry name" value="CarD-like/TRCF_RID_sf"/>
</dbReference>
<dbReference type="SMART" id="SM01058">
    <property type="entry name" value="CarD_TRCF"/>
    <property type="match status" value="1"/>
</dbReference>
<reference evidence="2" key="1">
    <citation type="submission" date="2020-08" db="EMBL/GenBank/DDBJ databases">
        <title>Genome public.</title>
        <authorList>
            <person name="Liu C."/>
            <person name="Sun Q."/>
        </authorList>
    </citation>
    <scope>NUCLEOTIDE SEQUENCE</scope>
    <source>
        <strain evidence="2">NSJ-50</strain>
    </source>
</reference>
<evidence type="ECO:0000313" key="2">
    <source>
        <dbReference type="EMBL" id="MBC8596345.1"/>
    </source>
</evidence>
<dbReference type="InterPro" id="IPR003711">
    <property type="entry name" value="CarD-like/TRCF_RID"/>
</dbReference>
<dbReference type="InterPro" id="IPR042215">
    <property type="entry name" value="CarD-like_C"/>
</dbReference>
<organism evidence="2 3">
    <name type="scientific">Qingrenia yutianensis</name>
    <dbReference type="NCBI Taxonomy" id="2763676"/>
    <lineage>
        <taxon>Bacteria</taxon>
        <taxon>Bacillati</taxon>
        <taxon>Bacillota</taxon>
        <taxon>Clostridia</taxon>
        <taxon>Eubacteriales</taxon>
        <taxon>Oscillospiraceae</taxon>
        <taxon>Qingrenia</taxon>
    </lineage>
</organism>
<dbReference type="AlphaFoldDB" id="A0A926F9C8"/>
<evidence type="ECO:0000259" key="1">
    <source>
        <dbReference type="SMART" id="SM01058"/>
    </source>
</evidence>
<evidence type="ECO:0000313" key="3">
    <source>
        <dbReference type="Proteomes" id="UP000647416"/>
    </source>
</evidence>
<feature type="domain" description="CarD-like/TRCF RNAP-interacting" evidence="1">
    <location>
        <begin position="1"/>
        <end position="112"/>
    </location>
</feature>
<gene>
    <name evidence="2" type="ORF">H8706_05620</name>
</gene>
<dbReference type="SUPFAM" id="SSF141259">
    <property type="entry name" value="CarD-like"/>
    <property type="match status" value="1"/>
</dbReference>